<feature type="transmembrane region" description="Helical" evidence="1">
    <location>
        <begin position="122"/>
        <end position="137"/>
    </location>
</feature>
<dbReference type="Pfam" id="PF04235">
    <property type="entry name" value="DUF418"/>
    <property type="match status" value="1"/>
</dbReference>
<keyword evidence="4" id="KW-1185">Reference proteome</keyword>
<evidence type="ECO:0000256" key="1">
    <source>
        <dbReference type="SAM" id="Phobius"/>
    </source>
</evidence>
<comment type="caution">
    <text evidence="3">The sequence shown here is derived from an EMBL/GenBank/DDBJ whole genome shotgun (WGS) entry which is preliminary data.</text>
</comment>
<dbReference type="PANTHER" id="PTHR30590:SF2">
    <property type="entry name" value="INNER MEMBRANE PROTEIN"/>
    <property type="match status" value="1"/>
</dbReference>
<feature type="transmembrane region" description="Helical" evidence="1">
    <location>
        <begin position="318"/>
        <end position="337"/>
    </location>
</feature>
<evidence type="ECO:0000259" key="2">
    <source>
        <dbReference type="Pfam" id="PF04235"/>
    </source>
</evidence>
<keyword evidence="1" id="KW-0472">Membrane</keyword>
<organism evidence="3 4">
    <name type="scientific">Halalkalibacter suaedae</name>
    <dbReference type="NCBI Taxonomy" id="2822140"/>
    <lineage>
        <taxon>Bacteria</taxon>
        <taxon>Bacillati</taxon>
        <taxon>Bacillota</taxon>
        <taxon>Bacilli</taxon>
        <taxon>Bacillales</taxon>
        <taxon>Bacillaceae</taxon>
        <taxon>Halalkalibacter</taxon>
    </lineage>
</organism>
<accession>A0A941ANE6</accession>
<dbReference type="EMBL" id="JAGKSQ010000003">
    <property type="protein sequence ID" value="MBP3951535.1"/>
    <property type="molecule type" value="Genomic_DNA"/>
</dbReference>
<feature type="transmembrane region" description="Helical" evidence="1">
    <location>
        <begin position="21"/>
        <end position="40"/>
    </location>
</feature>
<feature type="transmembrane region" description="Helical" evidence="1">
    <location>
        <begin position="280"/>
        <end position="298"/>
    </location>
</feature>
<sequence>MNAAPVLEQKRIEAIDMMRGLALLGILLANSMHFQFGLFLNPDIHSFYPLGMIDRLAEMFIVLFAQASFYTLFSFLFGYGMVLLKERLLQQELHYAPIYWRRMLILLIVGYVHGLFIWDGDILFTYAISGFILFFFLKLKDKGLLIWSIILLSLMAMSITSSGEDEYTASIDEQLMSYSVQEKEVLSQGSYSEVVSFRESTDPLGMGLLGEIITLVSAMISVLGMFLLGAFVARKKWLEDPNKYRGLIKRIWWITLLVGFPCKLAFLINSNIQTETLHSMIGGPIVAMFYASSIALLATTPKGNKLLQPLAYVGRLSLTNYLMQSIVFTSIFYGYGLDLFGKIGYFSGVLLVFGFFFIQIIVSRLWLKAFYIGPFEWFWRACTYLKLPKLKR</sequence>
<dbReference type="PANTHER" id="PTHR30590">
    <property type="entry name" value="INNER MEMBRANE PROTEIN"/>
    <property type="match status" value="1"/>
</dbReference>
<keyword evidence="1" id="KW-1133">Transmembrane helix</keyword>
<feature type="transmembrane region" description="Helical" evidence="1">
    <location>
        <begin position="212"/>
        <end position="231"/>
    </location>
</feature>
<dbReference type="AlphaFoldDB" id="A0A941ANE6"/>
<feature type="transmembrane region" description="Helical" evidence="1">
    <location>
        <begin position="60"/>
        <end position="79"/>
    </location>
</feature>
<dbReference type="Proteomes" id="UP000678228">
    <property type="component" value="Unassembled WGS sequence"/>
</dbReference>
<evidence type="ECO:0000313" key="4">
    <source>
        <dbReference type="Proteomes" id="UP000678228"/>
    </source>
</evidence>
<name>A0A941ANE6_9BACI</name>
<protein>
    <submittedName>
        <fullName evidence="3">DUF418 domain-containing protein</fullName>
    </submittedName>
</protein>
<feature type="transmembrane region" description="Helical" evidence="1">
    <location>
        <begin position="251"/>
        <end position="268"/>
    </location>
</feature>
<gene>
    <name evidence="3" type="ORF">J7W16_10340</name>
</gene>
<feature type="transmembrane region" description="Helical" evidence="1">
    <location>
        <begin position="144"/>
        <end position="163"/>
    </location>
</feature>
<dbReference type="InterPro" id="IPR007349">
    <property type="entry name" value="DUF418"/>
</dbReference>
<proteinExistence type="predicted"/>
<feature type="domain" description="DUF418" evidence="2">
    <location>
        <begin position="233"/>
        <end position="386"/>
    </location>
</feature>
<evidence type="ECO:0000313" key="3">
    <source>
        <dbReference type="EMBL" id="MBP3951535.1"/>
    </source>
</evidence>
<feature type="transmembrane region" description="Helical" evidence="1">
    <location>
        <begin position="343"/>
        <end position="367"/>
    </location>
</feature>
<feature type="transmembrane region" description="Helical" evidence="1">
    <location>
        <begin position="99"/>
        <end position="116"/>
    </location>
</feature>
<reference evidence="3" key="1">
    <citation type="submission" date="2021-03" db="EMBL/GenBank/DDBJ databases">
        <title>Bacillus suaedae sp. nov., isolated from Suaeda aralocaspica.</title>
        <authorList>
            <person name="Lei R.F.R."/>
        </authorList>
    </citation>
    <scope>NUCLEOTIDE SEQUENCE</scope>
    <source>
        <strain evidence="3">YZJH907-2</strain>
    </source>
</reference>
<dbReference type="InterPro" id="IPR052529">
    <property type="entry name" value="Bact_Transport_Assoc"/>
</dbReference>
<keyword evidence="1" id="KW-0812">Transmembrane</keyword>